<dbReference type="PANTHER" id="PTHR28259:SF1">
    <property type="entry name" value="FLUORIDE EXPORT PROTEIN 1-RELATED"/>
    <property type="match status" value="1"/>
</dbReference>
<dbReference type="GO" id="GO:0046872">
    <property type="term" value="F:metal ion binding"/>
    <property type="evidence" value="ECO:0007669"/>
    <property type="project" value="UniProtKB-KW"/>
</dbReference>
<dbReference type="InterPro" id="IPR003691">
    <property type="entry name" value="FluC"/>
</dbReference>
<comment type="similarity">
    <text evidence="7 10">Belongs to the fluoride channel Fluc/FEX (TC 1.A.43) family.</text>
</comment>
<reference evidence="12" key="1">
    <citation type="submission" date="2016-10" db="EMBL/GenBank/DDBJ databases">
        <authorList>
            <person name="Varghese N."/>
            <person name="Submissions S."/>
        </authorList>
    </citation>
    <scope>NUCLEOTIDE SEQUENCE [LARGE SCALE GENOMIC DNA]</scope>
    <source>
        <strain evidence="12">DSM 13327</strain>
    </source>
</reference>
<keyword evidence="2 10" id="KW-1003">Cell membrane</keyword>
<comment type="catalytic activity">
    <reaction evidence="8">
        <text>fluoride(in) = fluoride(out)</text>
        <dbReference type="Rhea" id="RHEA:76159"/>
        <dbReference type="ChEBI" id="CHEBI:17051"/>
    </reaction>
    <physiologicalReaction direction="left-to-right" evidence="8">
        <dbReference type="Rhea" id="RHEA:76160"/>
    </physiologicalReaction>
</comment>
<keyword evidence="10" id="KW-0915">Sodium</keyword>
<dbReference type="EMBL" id="FOTS01000002">
    <property type="protein sequence ID" value="SFL35611.1"/>
    <property type="molecule type" value="Genomic_DNA"/>
</dbReference>
<keyword evidence="5 10" id="KW-0472">Membrane</keyword>
<keyword evidence="6 10" id="KW-0407">Ion channel</keyword>
<keyword evidence="12" id="KW-1185">Reference proteome</keyword>
<dbReference type="GO" id="GO:0062054">
    <property type="term" value="F:fluoride channel activity"/>
    <property type="evidence" value="ECO:0007669"/>
    <property type="project" value="UniProtKB-UniRule"/>
</dbReference>
<name>A0A1I4H2K0_9FIRM</name>
<evidence type="ECO:0000256" key="7">
    <source>
        <dbReference type="ARBA" id="ARBA00035120"/>
    </source>
</evidence>
<evidence type="ECO:0000256" key="8">
    <source>
        <dbReference type="ARBA" id="ARBA00035585"/>
    </source>
</evidence>
<accession>A0A1I4H2K0</accession>
<dbReference type="OrthoDB" id="9815830at2"/>
<protein>
    <recommendedName>
        <fullName evidence="10">Fluoride-specific ion channel FluC</fullName>
    </recommendedName>
</protein>
<evidence type="ECO:0000256" key="2">
    <source>
        <dbReference type="ARBA" id="ARBA00022475"/>
    </source>
</evidence>
<keyword evidence="4 10" id="KW-1133">Transmembrane helix</keyword>
<dbReference type="STRING" id="1123291.SAMN04490355_100278"/>
<evidence type="ECO:0000313" key="11">
    <source>
        <dbReference type="EMBL" id="SFL35611.1"/>
    </source>
</evidence>
<evidence type="ECO:0000256" key="3">
    <source>
        <dbReference type="ARBA" id="ARBA00022692"/>
    </source>
</evidence>
<dbReference type="Proteomes" id="UP000199520">
    <property type="component" value="Unassembled WGS sequence"/>
</dbReference>
<dbReference type="AlphaFoldDB" id="A0A1I4H2K0"/>
<evidence type="ECO:0000256" key="10">
    <source>
        <dbReference type="HAMAP-Rule" id="MF_00454"/>
    </source>
</evidence>
<evidence type="ECO:0000256" key="1">
    <source>
        <dbReference type="ARBA" id="ARBA00004651"/>
    </source>
</evidence>
<dbReference type="HAMAP" id="MF_00454">
    <property type="entry name" value="FluC"/>
    <property type="match status" value="1"/>
</dbReference>
<evidence type="ECO:0000256" key="5">
    <source>
        <dbReference type="ARBA" id="ARBA00023136"/>
    </source>
</evidence>
<dbReference type="Pfam" id="PF02537">
    <property type="entry name" value="CRCB"/>
    <property type="match status" value="1"/>
</dbReference>
<feature type="transmembrane region" description="Helical" evidence="10">
    <location>
        <begin position="97"/>
        <end position="118"/>
    </location>
</feature>
<keyword evidence="10" id="KW-0406">Ion transport</keyword>
<keyword evidence="10" id="KW-0813">Transport</keyword>
<feature type="binding site" evidence="10">
    <location>
        <position position="78"/>
    </location>
    <ligand>
        <name>Na(+)</name>
        <dbReference type="ChEBI" id="CHEBI:29101"/>
        <note>structural</note>
    </ligand>
</feature>
<evidence type="ECO:0000256" key="6">
    <source>
        <dbReference type="ARBA" id="ARBA00023303"/>
    </source>
</evidence>
<proteinExistence type="inferred from homology"/>
<dbReference type="GO" id="GO:0005886">
    <property type="term" value="C:plasma membrane"/>
    <property type="evidence" value="ECO:0007669"/>
    <property type="project" value="UniProtKB-SubCell"/>
</dbReference>
<dbReference type="NCBIfam" id="TIGR00494">
    <property type="entry name" value="crcB"/>
    <property type="match status" value="1"/>
</dbReference>
<gene>
    <name evidence="10" type="primary">fluC</name>
    <name evidence="10" type="synonym">crcB</name>
    <name evidence="11" type="ORF">SAMN04490355_100278</name>
</gene>
<sequence>MLKLLAVAIGGSIGSTARYIVSVWAAERFGADFPYGTLIVNVVGCFIIGIFMTLTTERFIVSPYWRLLITAGFVGGLTTFSSFSYETFRVLEDSGMLMALYNIGLNLVLGFVATWIGIGAARLV</sequence>
<comment type="activity regulation">
    <text evidence="10">Na(+) is not transported, but it plays an essential structural role and its presence is essential for fluoride channel function.</text>
</comment>
<feature type="binding site" evidence="10">
    <location>
        <position position="75"/>
    </location>
    <ligand>
        <name>Na(+)</name>
        <dbReference type="ChEBI" id="CHEBI:29101"/>
        <note>structural</note>
    </ligand>
</feature>
<feature type="transmembrane region" description="Helical" evidence="10">
    <location>
        <begin position="35"/>
        <end position="55"/>
    </location>
</feature>
<feature type="transmembrane region" description="Helical" evidence="10">
    <location>
        <begin position="67"/>
        <end position="85"/>
    </location>
</feature>
<keyword evidence="10" id="KW-0479">Metal-binding</keyword>
<dbReference type="PANTHER" id="PTHR28259">
    <property type="entry name" value="FLUORIDE EXPORT PROTEIN 1-RELATED"/>
    <property type="match status" value="1"/>
</dbReference>
<dbReference type="RefSeq" id="WP_090932207.1">
    <property type="nucleotide sequence ID" value="NZ_FOTS01000002.1"/>
</dbReference>
<comment type="subcellular location">
    <subcellularLocation>
        <location evidence="1 10">Cell membrane</location>
        <topology evidence="1 10">Multi-pass membrane protein</topology>
    </subcellularLocation>
</comment>
<organism evidence="11 12">
    <name type="scientific">Pelosinus propionicus DSM 13327</name>
    <dbReference type="NCBI Taxonomy" id="1123291"/>
    <lineage>
        <taxon>Bacteria</taxon>
        <taxon>Bacillati</taxon>
        <taxon>Bacillota</taxon>
        <taxon>Negativicutes</taxon>
        <taxon>Selenomonadales</taxon>
        <taxon>Sporomusaceae</taxon>
        <taxon>Pelosinus</taxon>
    </lineage>
</organism>
<comment type="function">
    <text evidence="9 10">Fluoride-specific ion channel. Important for reducing fluoride concentration in the cell, thus reducing its toxicity.</text>
</comment>
<evidence type="ECO:0000256" key="4">
    <source>
        <dbReference type="ARBA" id="ARBA00022989"/>
    </source>
</evidence>
<evidence type="ECO:0000313" key="12">
    <source>
        <dbReference type="Proteomes" id="UP000199520"/>
    </source>
</evidence>
<evidence type="ECO:0000256" key="9">
    <source>
        <dbReference type="ARBA" id="ARBA00049940"/>
    </source>
</evidence>
<keyword evidence="3 10" id="KW-0812">Transmembrane</keyword>
<dbReference type="GO" id="GO:0140114">
    <property type="term" value="P:cellular detoxification of fluoride"/>
    <property type="evidence" value="ECO:0007669"/>
    <property type="project" value="UniProtKB-UniRule"/>
</dbReference>